<comment type="caution">
    <text evidence="2">The sequence shown here is derived from an EMBL/GenBank/DDBJ whole genome shotgun (WGS) entry which is preliminary data.</text>
</comment>
<organism evidence="2 3">
    <name type="scientific">Faecalibacterium langellae</name>
    <dbReference type="NCBI Taxonomy" id="3435293"/>
    <lineage>
        <taxon>Bacteria</taxon>
        <taxon>Bacillati</taxon>
        <taxon>Bacillota</taxon>
        <taxon>Clostridia</taxon>
        <taxon>Eubacteriales</taxon>
        <taxon>Oscillospiraceae</taxon>
        <taxon>Faecalibacterium</taxon>
    </lineage>
</organism>
<dbReference type="RefSeq" id="WP_005944288.1">
    <property type="nucleotide sequence ID" value="NZ_CP158110.1"/>
</dbReference>
<dbReference type="PANTHER" id="PTHR33434:SF2">
    <property type="entry name" value="FATTY ACID-BINDING PROTEIN TM_1468"/>
    <property type="match status" value="1"/>
</dbReference>
<dbReference type="PROSITE" id="PS51482">
    <property type="entry name" value="DEGV"/>
    <property type="match status" value="1"/>
</dbReference>
<dbReference type="Pfam" id="PF02645">
    <property type="entry name" value="DegV"/>
    <property type="match status" value="1"/>
</dbReference>
<evidence type="ECO:0000313" key="3">
    <source>
        <dbReference type="Proteomes" id="UP000220752"/>
    </source>
</evidence>
<dbReference type="Gene3D" id="3.40.50.10170">
    <property type="match status" value="1"/>
</dbReference>
<keyword evidence="1" id="KW-0446">Lipid-binding</keyword>
<evidence type="ECO:0000256" key="1">
    <source>
        <dbReference type="ARBA" id="ARBA00023121"/>
    </source>
</evidence>
<gene>
    <name evidence="2" type="ORF">CGS46_02070</name>
</gene>
<dbReference type="NCBIfam" id="TIGR00762">
    <property type="entry name" value="DegV"/>
    <property type="match status" value="1"/>
</dbReference>
<dbReference type="AlphaFoldDB" id="A0A2A6ZEC5"/>
<evidence type="ECO:0000313" key="2">
    <source>
        <dbReference type="EMBL" id="PDX59718.1"/>
    </source>
</evidence>
<proteinExistence type="predicted"/>
<dbReference type="SUPFAM" id="SSF82549">
    <property type="entry name" value="DAK1/DegV-like"/>
    <property type="match status" value="1"/>
</dbReference>
<dbReference type="InterPro" id="IPR050270">
    <property type="entry name" value="DegV_domain_contain"/>
</dbReference>
<protein>
    <submittedName>
        <fullName evidence="2">DegV family protein</fullName>
    </submittedName>
</protein>
<accession>A0A2A6ZEC5</accession>
<name>A0A2A6ZEC5_9FIRM</name>
<dbReference type="GO" id="GO:0008289">
    <property type="term" value="F:lipid binding"/>
    <property type="evidence" value="ECO:0007669"/>
    <property type="project" value="UniProtKB-KW"/>
</dbReference>
<dbReference type="InterPro" id="IPR003797">
    <property type="entry name" value="DegV"/>
</dbReference>
<dbReference type="Gene3D" id="3.30.1180.10">
    <property type="match status" value="1"/>
</dbReference>
<sequence>MEMRDIMSKIAILTDSSCDIPQEMAEKYGIDIMSFHILLDDVDYVERESCTNTEFYDKMRAAKGVPSTAAITPIQFCEKYCQYVDEGYTDVIHVPINKSGSSTYNNALMAQGMLREERPEHHLKIHLLDPHTYSMVFGWYLCEMARKLKNGAEISHVIREFEKQMDCMEIVLGPYSLKQMKKSGRISAAAAVMGELMGIRPIITLIDGKTKVEAKVRGDDKVVPAMVELCKQRSEGVENFDYMIGHTNIPQTADLEKACRKAFGKPPLLVFELGGVVSANTGPDTVALVYTGHPRG</sequence>
<dbReference type="EMBL" id="NMTQ01000011">
    <property type="protein sequence ID" value="PDX59718.1"/>
    <property type="molecule type" value="Genomic_DNA"/>
</dbReference>
<dbReference type="InterPro" id="IPR043168">
    <property type="entry name" value="DegV_C"/>
</dbReference>
<dbReference type="PANTHER" id="PTHR33434">
    <property type="entry name" value="DEGV DOMAIN-CONTAINING PROTEIN DR_1986-RELATED"/>
    <property type="match status" value="1"/>
</dbReference>
<reference evidence="2 3" key="1">
    <citation type="journal article" date="2017" name="Front. Microbiol.">
        <title>New Insights into the Diversity of the Genus Faecalibacterium.</title>
        <authorList>
            <person name="Benevides L."/>
            <person name="Burman S."/>
            <person name="Martin R."/>
            <person name="Robert V."/>
            <person name="Thomas M."/>
            <person name="Miquel S."/>
            <person name="Chain F."/>
            <person name="Sokol H."/>
            <person name="Bermudez-Humaran L.G."/>
            <person name="Morrison M."/>
            <person name="Langella P."/>
            <person name="Azevedo V.A."/>
            <person name="Chatel J.M."/>
            <person name="Soares S."/>
        </authorList>
    </citation>
    <scope>NUCLEOTIDE SEQUENCE [LARGE SCALE GENOMIC DNA]</scope>
    <source>
        <strain evidence="3">CNCM I-4540</strain>
    </source>
</reference>
<keyword evidence="3" id="KW-1185">Reference proteome</keyword>
<dbReference type="Proteomes" id="UP000220752">
    <property type="component" value="Unassembled WGS sequence"/>
</dbReference>